<dbReference type="Proteomes" id="UP001530400">
    <property type="component" value="Unassembled WGS sequence"/>
</dbReference>
<accession>A0ABD3MRM6</accession>
<reference evidence="3 4" key="1">
    <citation type="submission" date="2024-10" db="EMBL/GenBank/DDBJ databases">
        <title>Updated reference genomes for cyclostephanoid diatoms.</title>
        <authorList>
            <person name="Roberts W.R."/>
            <person name="Alverson A.J."/>
        </authorList>
    </citation>
    <scope>NUCLEOTIDE SEQUENCE [LARGE SCALE GENOMIC DNA]</scope>
    <source>
        <strain evidence="3 4">AJA010-31</strain>
    </source>
</reference>
<feature type="signal peptide" evidence="2">
    <location>
        <begin position="1"/>
        <end position="20"/>
    </location>
</feature>
<name>A0ABD3MRM6_9STRA</name>
<sequence>MKSLPTVALFLLQLAYPTLSYVVCGQKAPSRISNPFRGLHSPRLTSTNDEDDTNNANLFERTVRKVTRNKNYKFGDLAKSAATASTKTIEGAVRTVTKDEDYHFGDISKKVLSTGTGSFESAVKSITGNEEYKFGDLTKGVVNTVASSSTKIMTYSEKTLSLLRDANIHELVELLNFFWTNNMTFEEQREAFAVLVYLGAIIVLSYNFIANLMSGMAFSAAWYKTAIATGASPIAAWPTFLQTKATLDMFFGGPCLPLRVAATIPWFFNYRKLVVTAAYFSPLRERFPIINRCLSLLLSWAIVNLAIVGGMTFIMVRFASIRSGVPIFP</sequence>
<gene>
    <name evidence="3" type="ORF">ACHAWO_006125</name>
</gene>
<evidence type="ECO:0000256" key="2">
    <source>
        <dbReference type="SAM" id="SignalP"/>
    </source>
</evidence>
<keyword evidence="2" id="KW-0732">Signal</keyword>
<keyword evidence="1" id="KW-0472">Membrane</keyword>
<comment type="caution">
    <text evidence="3">The sequence shown here is derived from an EMBL/GenBank/DDBJ whole genome shotgun (WGS) entry which is preliminary data.</text>
</comment>
<keyword evidence="1" id="KW-1133">Transmembrane helix</keyword>
<dbReference type="AlphaFoldDB" id="A0ABD3MRM6"/>
<evidence type="ECO:0000313" key="3">
    <source>
        <dbReference type="EMBL" id="KAL3766097.1"/>
    </source>
</evidence>
<protein>
    <submittedName>
        <fullName evidence="3">Uncharacterized protein</fullName>
    </submittedName>
</protein>
<keyword evidence="4" id="KW-1185">Reference proteome</keyword>
<keyword evidence="1" id="KW-0812">Transmembrane</keyword>
<feature type="chain" id="PRO_5044885867" evidence="2">
    <location>
        <begin position="21"/>
        <end position="329"/>
    </location>
</feature>
<organism evidence="3 4">
    <name type="scientific">Cyclotella atomus</name>
    <dbReference type="NCBI Taxonomy" id="382360"/>
    <lineage>
        <taxon>Eukaryota</taxon>
        <taxon>Sar</taxon>
        <taxon>Stramenopiles</taxon>
        <taxon>Ochrophyta</taxon>
        <taxon>Bacillariophyta</taxon>
        <taxon>Coscinodiscophyceae</taxon>
        <taxon>Thalassiosirophycidae</taxon>
        <taxon>Stephanodiscales</taxon>
        <taxon>Stephanodiscaceae</taxon>
        <taxon>Cyclotella</taxon>
    </lineage>
</organism>
<dbReference type="EMBL" id="JALLPJ020001391">
    <property type="protein sequence ID" value="KAL3766097.1"/>
    <property type="molecule type" value="Genomic_DNA"/>
</dbReference>
<evidence type="ECO:0000313" key="4">
    <source>
        <dbReference type="Proteomes" id="UP001530400"/>
    </source>
</evidence>
<proteinExistence type="predicted"/>
<feature type="transmembrane region" description="Helical" evidence="1">
    <location>
        <begin position="293"/>
        <end position="319"/>
    </location>
</feature>
<feature type="transmembrane region" description="Helical" evidence="1">
    <location>
        <begin position="191"/>
        <end position="209"/>
    </location>
</feature>
<evidence type="ECO:0000256" key="1">
    <source>
        <dbReference type="SAM" id="Phobius"/>
    </source>
</evidence>